<comment type="similarity">
    <text evidence="5 12">Belongs to the cytochrome P450 family.</text>
</comment>
<comment type="subcellular location">
    <subcellularLocation>
        <location evidence="4">Endoplasmic reticulum membrane</location>
        <topology evidence="4">Peripheral membrane protein</topology>
    </subcellularLocation>
    <subcellularLocation>
        <location evidence="3">Microsome membrane</location>
        <topology evidence="3">Peripheral membrane protein</topology>
    </subcellularLocation>
</comment>
<evidence type="ECO:0000256" key="4">
    <source>
        <dbReference type="ARBA" id="ARBA00004406"/>
    </source>
</evidence>
<keyword evidence="6 11" id="KW-0349">Heme</keyword>
<dbReference type="GO" id="GO:0020037">
    <property type="term" value="F:heme binding"/>
    <property type="evidence" value="ECO:0007669"/>
    <property type="project" value="InterPro"/>
</dbReference>
<evidence type="ECO:0000256" key="2">
    <source>
        <dbReference type="ARBA" id="ARBA00003690"/>
    </source>
</evidence>
<dbReference type="InterPro" id="IPR017972">
    <property type="entry name" value="Cyt_P450_CS"/>
</dbReference>
<dbReference type="SUPFAM" id="SSF48264">
    <property type="entry name" value="Cytochrome P450"/>
    <property type="match status" value="1"/>
</dbReference>
<protein>
    <submittedName>
        <fullName evidence="13">Cytochrome P450 4aa1</fullName>
    </submittedName>
</protein>
<dbReference type="GO" id="GO:0005789">
    <property type="term" value="C:endoplasmic reticulum membrane"/>
    <property type="evidence" value="ECO:0007669"/>
    <property type="project" value="UniProtKB-SubCell"/>
</dbReference>
<organism evidence="13 14">
    <name type="scientific">Pseudolycoriella hygida</name>
    <dbReference type="NCBI Taxonomy" id="35572"/>
    <lineage>
        <taxon>Eukaryota</taxon>
        <taxon>Metazoa</taxon>
        <taxon>Ecdysozoa</taxon>
        <taxon>Arthropoda</taxon>
        <taxon>Hexapoda</taxon>
        <taxon>Insecta</taxon>
        <taxon>Pterygota</taxon>
        <taxon>Neoptera</taxon>
        <taxon>Endopterygota</taxon>
        <taxon>Diptera</taxon>
        <taxon>Nematocera</taxon>
        <taxon>Sciaroidea</taxon>
        <taxon>Sciaridae</taxon>
        <taxon>Pseudolycoriella</taxon>
    </lineage>
</organism>
<name>A0A9Q0S4I6_9DIPT</name>
<keyword evidence="8 12" id="KW-0560">Oxidoreductase</keyword>
<keyword evidence="14" id="KW-1185">Reference proteome</keyword>
<evidence type="ECO:0000256" key="3">
    <source>
        <dbReference type="ARBA" id="ARBA00004174"/>
    </source>
</evidence>
<evidence type="ECO:0000256" key="10">
    <source>
        <dbReference type="ARBA" id="ARBA00023033"/>
    </source>
</evidence>
<feature type="binding site" description="axial binding residue" evidence="11">
    <location>
        <position position="443"/>
    </location>
    <ligand>
        <name>heme</name>
        <dbReference type="ChEBI" id="CHEBI:30413"/>
    </ligand>
    <ligandPart>
        <name>Fe</name>
        <dbReference type="ChEBI" id="CHEBI:18248"/>
    </ligandPart>
</feature>
<dbReference type="OrthoDB" id="1470350at2759"/>
<dbReference type="GO" id="GO:0005506">
    <property type="term" value="F:iron ion binding"/>
    <property type="evidence" value="ECO:0007669"/>
    <property type="project" value="InterPro"/>
</dbReference>
<evidence type="ECO:0000256" key="9">
    <source>
        <dbReference type="ARBA" id="ARBA00023004"/>
    </source>
</evidence>
<dbReference type="EMBL" id="WJQU01000002">
    <property type="protein sequence ID" value="KAJ6643195.1"/>
    <property type="molecule type" value="Genomic_DNA"/>
</dbReference>
<comment type="caution">
    <text evidence="13">The sequence shown here is derived from an EMBL/GenBank/DDBJ whole genome shotgun (WGS) entry which is preliminary data.</text>
</comment>
<dbReference type="GO" id="GO:0004497">
    <property type="term" value="F:monooxygenase activity"/>
    <property type="evidence" value="ECO:0007669"/>
    <property type="project" value="UniProtKB-KW"/>
</dbReference>
<keyword evidence="9 11" id="KW-0408">Iron</keyword>
<evidence type="ECO:0000256" key="1">
    <source>
        <dbReference type="ARBA" id="ARBA00001971"/>
    </source>
</evidence>
<comment type="function">
    <text evidence="2">May be involved in the metabolism of insect hormones and in the breakdown of synthetic insecticides.</text>
</comment>
<proteinExistence type="inferred from homology"/>
<evidence type="ECO:0000256" key="11">
    <source>
        <dbReference type="PIRSR" id="PIRSR602403-1"/>
    </source>
</evidence>
<dbReference type="Gene3D" id="1.10.630.10">
    <property type="entry name" value="Cytochrome P450"/>
    <property type="match status" value="1"/>
</dbReference>
<sequence>MVALTFIHQVLETVCNIELWTYSFIGLCGLIYLSRDYLKSLLICLQLDGPKALPFIGNTMLILEKDLLTHHVSPAYKKYGSLARVWVFFLPFFAILDPNDIQTVLSSSKHTEKIFFYKLLHNFLGAGLITSGGEKWQNHRKLLQSSFHANILEKFLTTFIDASEVMITKLNAAPNELNITHFVNNCVIDILNESVLGVSKSNKDELVNMDDSPFRQGRVLIPLRLTRPWLLFDWIYRMTENATAELHQKSRLNSFTREMIAMRRDVNNNSERKCLIDYMIEISQKNPDFTDDDIVDEACTFMLAGQDSVGAAVAFCLFLLAQNPKSQQKCYDEIKDLLRVDDQRPFAMHDIRRMRYLEQCIKETLRLYPSVPLIARKLGESIIVGKHKLPAGSNVLIFPFATHRIEKIYPQPEIFDPNRFATDRVESRHPYAYLPFSAGARNCIGHKFALIEMKTIIAQILRHYRLLPVKGKTKIEPIFRITVRAAGGLWIRLERR</sequence>
<dbReference type="InterPro" id="IPR001128">
    <property type="entry name" value="Cyt_P450"/>
</dbReference>
<evidence type="ECO:0000256" key="8">
    <source>
        <dbReference type="ARBA" id="ARBA00023002"/>
    </source>
</evidence>
<accession>A0A9Q0S4I6</accession>
<gene>
    <name evidence="13" type="primary">Cyp4aa1</name>
    <name evidence="13" type="ORF">Bhyg_08151</name>
</gene>
<reference evidence="13" key="1">
    <citation type="submission" date="2022-07" db="EMBL/GenBank/DDBJ databases">
        <authorList>
            <person name="Trinca V."/>
            <person name="Uliana J.V.C."/>
            <person name="Torres T.T."/>
            <person name="Ward R.J."/>
            <person name="Monesi N."/>
        </authorList>
    </citation>
    <scope>NUCLEOTIDE SEQUENCE</scope>
    <source>
        <strain evidence="13">HSMRA1968</strain>
        <tissue evidence="13">Whole embryos</tissue>
    </source>
</reference>
<dbReference type="PANTHER" id="PTHR24291">
    <property type="entry name" value="CYTOCHROME P450 FAMILY 4"/>
    <property type="match status" value="1"/>
</dbReference>
<dbReference type="PRINTS" id="PR00465">
    <property type="entry name" value="EP450IV"/>
</dbReference>
<evidence type="ECO:0000313" key="13">
    <source>
        <dbReference type="EMBL" id="KAJ6643195.1"/>
    </source>
</evidence>
<dbReference type="GO" id="GO:0016705">
    <property type="term" value="F:oxidoreductase activity, acting on paired donors, with incorporation or reduction of molecular oxygen"/>
    <property type="evidence" value="ECO:0007669"/>
    <property type="project" value="InterPro"/>
</dbReference>
<evidence type="ECO:0000256" key="6">
    <source>
        <dbReference type="ARBA" id="ARBA00022617"/>
    </source>
</evidence>
<keyword evidence="10 12" id="KW-0503">Monooxygenase</keyword>
<dbReference type="InterPro" id="IPR002403">
    <property type="entry name" value="Cyt_P450_E_grp-IV"/>
</dbReference>
<comment type="cofactor">
    <cofactor evidence="1 11">
        <name>heme</name>
        <dbReference type="ChEBI" id="CHEBI:30413"/>
    </cofactor>
</comment>
<dbReference type="CDD" id="cd20628">
    <property type="entry name" value="CYP4"/>
    <property type="match status" value="1"/>
</dbReference>
<keyword evidence="7 11" id="KW-0479">Metal-binding</keyword>
<dbReference type="InterPro" id="IPR036396">
    <property type="entry name" value="Cyt_P450_sf"/>
</dbReference>
<dbReference type="Proteomes" id="UP001151699">
    <property type="component" value="Chromosome B"/>
</dbReference>
<dbReference type="PANTHER" id="PTHR24291:SF177">
    <property type="entry name" value="CYTOCHROME P450 4AA1-RELATED"/>
    <property type="match status" value="1"/>
</dbReference>
<evidence type="ECO:0000256" key="12">
    <source>
        <dbReference type="RuleBase" id="RU000461"/>
    </source>
</evidence>
<dbReference type="InterPro" id="IPR050196">
    <property type="entry name" value="Cytochrome_P450_Monoox"/>
</dbReference>
<evidence type="ECO:0000256" key="7">
    <source>
        <dbReference type="ARBA" id="ARBA00022723"/>
    </source>
</evidence>
<evidence type="ECO:0000256" key="5">
    <source>
        <dbReference type="ARBA" id="ARBA00010617"/>
    </source>
</evidence>
<dbReference type="AlphaFoldDB" id="A0A9Q0S4I6"/>
<dbReference type="Pfam" id="PF00067">
    <property type="entry name" value="p450"/>
    <property type="match status" value="1"/>
</dbReference>
<evidence type="ECO:0000313" key="14">
    <source>
        <dbReference type="Proteomes" id="UP001151699"/>
    </source>
</evidence>
<dbReference type="PROSITE" id="PS00086">
    <property type="entry name" value="CYTOCHROME_P450"/>
    <property type="match status" value="1"/>
</dbReference>
<dbReference type="PRINTS" id="PR00385">
    <property type="entry name" value="P450"/>
</dbReference>